<evidence type="ECO:0000313" key="9">
    <source>
        <dbReference type="EMBL" id="THJ70131.1"/>
    </source>
</evidence>
<keyword evidence="2" id="KW-1003">Cell membrane</keyword>
<dbReference type="AlphaFoldDB" id="A0A4S5EE44"/>
<evidence type="ECO:0000256" key="7">
    <source>
        <dbReference type="SAM" id="Phobius"/>
    </source>
</evidence>
<feature type="domain" description="Type II secretion system protein GspF" evidence="8">
    <location>
        <begin position="300"/>
        <end position="449"/>
    </location>
</feature>
<evidence type="ECO:0000256" key="3">
    <source>
        <dbReference type="ARBA" id="ARBA00022692"/>
    </source>
</evidence>
<evidence type="ECO:0000256" key="6">
    <source>
        <dbReference type="SAM" id="MobiDB-lite"/>
    </source>
</evidence>
<feature type="region of interest" description="Disordered" evidence="6">
    <location>
        <begin position="1"/>
        <end position="25"/>
    </location>
</feature>
<dbReference type="EMBL" id="SSXH01000436">
    <property type="protein sequence ID" value="THJ70131.1"/>
    <property type="molecule type" value="Genomic_DNA"/>
</dbReference>
<name>A0A4S5EE44_9ACTN</name>
<keyword evidence="4 7" id="KW-1133">Transmembrane helix</keyword>
<gene>
    <name evidence="9" type="ORF">E7Y31_15965</name>
</gene>
<dbReference type="InterPro" id="IPR018076">
    <property type="entry name" value="T2SS_GspF_dom"/>
</dbReference>
<keyword evidence="5 7" id="KW-0472">Membrane</keyword>
<evidence type="ECO:0000256" key="4">
    <source>
        <dbReference type="ARBA" id="ARBA00022989"/>
    </source>
</evidence>
<dbReference type="OrthoDB" id="3214542at2"/>
<dbReference type="PANTHER" id="PTHR35007:SF3">
    <property type="entry name" value="POSSIBLE CONSERVED ALANINE RICH MEMBRANE PROTEIN"/>
    <property type="match status" value="1"/>
</dbReference>
<feature type="transmembrane region" description="Helical" evidence="7">
    <location>
        <begin position="56"/>
        <end position="73"/>
    </location>
</feature>
<keyword evidence="10" id="KW-1185">Reference proteome</keyword>
<accession>A0A4S5EE44</accession>
<dbReference type="Proteomes" id="UP000305282">
    <property type="component" value="Unassembled WGS sequence"/>
</dbReference>
<evidence type="ECO:0000256" key="2">
    <source>
        <dbReference type="ARBA" id="ARBA00022475"/>
    </source>
</evidence>
<evidence type="ECO:0000313" key="10">
    <source>
        <dbReference type="Proteomes" id="UP000305282"/>
    </source>
</evidence>
<organism evidence="9 10">
    <name type="scientific">Candidatus Frankia alpina</name>
    <dbReference type="NCBI Taxonomy" id="2699483"/>
    <lineage>
        <taxon>Bacteria</taxon>
        <taxon>Bacillati</taxon>
        <taxon>Actinomycetota</taxon>
        <taxon>Actinomycetes</taxon>
        <taxon>Frankiales</taxon>
        <taxon>Frankiaceae</taxon>
        <taxon>Frankia</taxon>
    </lineage>
</organism>
<reference evidence="9 10" key="1">
    <citation type="submission" date="2019-04" db="EMBL/GenBank/DDBJ databases">
        <title>Draft genome sequences for three unisolated Alnus-infective Frankia Sp+ strains, AgTrS, AiOr and AvVan, the first sequenced Frankia strains able to sporulate in-planta.</title>
        <authorList>
            <person name="Bethencourt L."/>
            <person name="Vautrin F."/>
            <person name="Taib N."/>
            <person name="Dubost A."/>
            <person name="Castro-Garcia L."/>
            <person name="Imbaud O."/>
            <person name="Abrouk D."/>
            <person name="Fournier P."/>
            <person name="Briolay J."/>
            <person name="Nguyen A."/>
            <person name="Normand P."/>
            <person name="Fernandez M.P."/>
            <person name="Brochier-Armanet C."/>
            <person name="Herrera-Belaroussi A."/>
        </authorList>
    </citation>
    <scope>NUCLEOTIDE SEQUENCE [LARGE SCALE GENOMIC DNA]</scope>
    <source>
        <strain evidence="9 10">AvVan</strain>
    </source>
</reference>
<comment type="subcellular location">
    <subcellularLocation>
        <location evidence="1">Cell membrane</location>
        <topology evidence="1">Multi-pass membrane protein</topology>
    </subcellularLocation>
</comment>
<proteinExistence type="predicted"/>
<keyword evidence="3 7" id="KW-0812">Transmembrane</keyword>
<evidence type="ECO:0000259" key="8">
    <source>
        <dbReference type="Pfam" id="PF00482"/>
    </source>
</evidence>
<dbReference type="PANTHER" id="PTHR35007">
    <property type="entry name" value="INTEGRAL MEMBRANE PROTEIN-RELATED"/>
    <property type="match status" value="1"/>
</dbReference>
<evidence type="ECO:0000256" key="5">
    <source>
        <dbReference type="ARBA" id="ARBA00023136"/>
    </source>
</evidence>
<feature type="transmembrane region" description="Helical" evidence="7">
    <location>
        <begin position="430"/>
        <end position="454"/>
    </location>
</feature>
<dbReference type="GO" id="GO:0005886">
    <property type="term" value="C:plasma membrane"/>
    <property type="evidence" value="ECO:0007669"/>
    <property type="project" value="UniProtKB-SubCell"/>
</dbReference>
<comment type="caution">
    <text evidence="9">The sequence shown here is derived from an EMBL/GenBank/DDBJ whole genome shotgun (WGS) entry which is preliminary data.</text>
</comment>
<feature type="transmembrane region" description="Helical" evidence="7">
    <location>
        <begin position="29"/>
        <end position="50"/>
    </location>
</feature>
<sequence length="463" mass="46425">MIAPMRVAGSATRARRRGPNGTARTNRTAAVAVAPTAMLGIAVLGTAAVLTVSAGPIAAVTVSVALGCLARAVRRERALRRQAMVRACAEDFLAAVAAELDARGPHGHALRAAAGGIDELGTAPGRAPGWIPLDQLAATLAGTDDPGVALCRNEANAVRQLGIAYQVCTMIGARLAPVATMLASLARADAVRAGELAAALAGPRSSGRLVAALPLAGIALGSLAGGHPLHTLLATPAGNACLAVGGVADLVGLRWLRSFADRVERRAGPVAMDAARTGGPAGTGTGTGREHLLADLSLALDLIAACLRGGGTIVAALVAVGAANGGVLGRELHRAADAMATGADAHTACQRLVAATVTRGRAARLTRLLRSNSRASPGSRWTAMMRAAVSAFDRAQTSGAKPAAALVRLAQRARDEAHTESIAAARRAGVLAVAPLGLCFLPAFLLIGVVPVVLGSLPNLLPA</sequence>
<protein>
    <submittedName>
        <fullName evidence="9">Secretion system protein</fullName>
    </submittedName>
</protein>
<dbReference type="Pfam" id="PF00482">
    <property type="entry name" value="T2SSF"/>
    <property type="match status" value="1"/>
</dbReference>
<evidence type="ECO:0000256" key="1">
    <source>
        <dbReference type="ARBA" id="ARBA00004651"/>
    </source>
</evidence>